<accession>A0A1A9RDD0</accession>
<dbReference type="InterPro" id="IPR037045">
    <property type="entry name" value="S8pro/Inhibitor_I9_sf"/>
</dbReference>
<sequence>MPHRLPETENQATMNIRVLLLACLAMLTACAAPQPAAPNTPSSQPEQAADRVLIVLYDPAVGAEPLLQAVCEMQAELVYRYTNINGIAARIPPPQDMAQAMRRLERVPGVLQVQRDQIMQLQNPAAH</sequence>
<dbReference type="EMBL" id="LXSG01000041">
    <property type="protein sequence ID" value="OAM16263.1"/>
    <property type="molecule type" value="Genomic_DNA"/>
</dbReference>
<organism evidence="1 2">
    <name type="scientific">Eikenella corrodens</name>
    <dbReference type="NCBI Taxonomy" id="539"/>
    <lineage>
        <taxon>Bacteria</taxon>
        <taxon>Pseudomonadati</taxon>
        <taxon>Pseudomonadota</taxon>
        <taxon>Betaproteobacteria</taxon>
        <taxon>Neisseriales</taxon>
        <taxon>Neisseriaceae</taxon>
        <taxon>Eikenella</taxon>
    </lineage>
</organism>
<dbReference type="OrthoDB" id="8612079at2"/>
<evidence type="ECO:0008006" key="3">
    <source>
        <dbReference type="Google" id="ProtNLM"/>
    </source>
</evidence>
<evidence type="ECO:0000313" key="2">
    <source>
        <dbReference type="Proteomes" id="UP000077589"/>
    </source>
</evidence>
<dbReference type="Gene3D" id="3.30.70.80">
    <property type="entry name" value="Peptidase S8 propeptide/proteinase inhibitor I9"/>
    <property type="match status" value="1"/>
</dbReference>
<dbReference type="RefSeq" id="WP_064088203.1">
    <property type="nucleotide sequence ID" value="NZ_CAUTFU010000058.1"/>
</dbReference>
<proteinExistence type="predicted"/>
<dbReference type="AlphaFoldDB" id="A0A1A9RDD0"/>
<gene>
    <name evidence="1" type="ORF">A7P90_11310</name>
</gene>
<dbReference type="Proteomes" id="UP000077589">
    <property type="component" value="Unassembled WGS sequence"/>
</dbReference>
<evidence type="ECO:0000313" key="1">
    <source>
        <dbReference type="EMBL" id="OAM16263.1"/>
    </source>
</evidence>
<name>A0A1A9RDD0_EIKCO</name>
<comment type="caution">
    <text evidence="1">The sequence shown here is derived from an EMBL/GenBank/DDBJ whole genome shotgun (WGS) entry which is preliminary data.</text>
</comment>
<dbReference type="PROSITE" id="PS51257">
    <property type="entry name" value="PROKAR_LIPOPROTEIN"/>
    <property type="match status" value="1"/>
</dbReference>
<reference evidence="2" key="1">
    <citation type="submission" date="2016-05" db="EMBL/GenBank/DDBJ databases">
        <title>Draft genome of Corynebacterium afermentans subsp. afermentans LCDC 88199T.</title>
        <authorList>
            <person name="Bernier A.-M."/>
            <person name="Bernard K."/>
        </authorList>
    </citation>
    <scope>NUCLEOTIDE SEQUENCE [LARGE SCALE GENOMIC DNA]</scope>
    <source>
        <strain evidence="2">NML04-0072</strain>
    </source>
</reference>
<protein>
    <recommendedName>
        <fullName evidence="3">Inhibitor I9 domain-containing protein</fullName>
    </recommendedName>
</protein>